<keyword evidence="5 7" id="KW-1133">Transmembrane helix</keyword>
<evidence type="ECO:0000256" key="3">
    <source>
        <dbReference type="ARBA" id="ARBA00022475"/>
    </source>
</evidence>
<accession>A0ABU5CFV3</accession>
<evidence type="ECO:0000256" key="5">
    <source>
        <dbReference type="ARBA" id="ARBA00022989"/>
    </source>
</evidence>
<evidence type="ECO:0000259" key="8">
    <source>
        <dbReference type="Pfam" id="PF09335"/>
    </source>
</evidence>
<feature type="transmembrane region" description="Helical" evidence="7">
    <location>
        <begin position="12"/>
        <end position="30"/>
    </location>
</feature>
<evidence type="ECO:0000256" key="2">
    <source>
        <dbReference type="ARBA" id="ARBA00010792"/>
    </source>
</evidence>
<organism evidence="9 10">
    <name type="scientific">Tigheibacillus jepli</name>
    <dbReference type="NCBI Taxonomy" id="3035914"/>
    <lineage>
        <taxon>Bacteria</taxon>
        <taxon>Bacillati</taxon>
        <taxon>Bacillota</taxon>
        <taxon>Bacilli</taxon>
        <taxon>Bacillales</taxon>
        <taxon>Bacillaceae</taxon>
        <taxon>Tigheibacillus</taxon>
    </lineage>
</organism>
<sequence length="204" mass="23148">MQTWIMEIMEQFGYLGILFMMALENLFPPIPSEVILPFGGFMTSYTSLSLSGVIVTSTTGSLLGAIILYCIGRFLTVERLGQVLEDGGKWLPFKKEDLERGTTWFLRYGYWTVLFCRMIPLVRSVISVPAGMTKMNFTLFVSLTLIGTLLWNSLLVFIGAALGRSWTKIVVYVEMYATAVYFLLGLGAICFIFFIWVRHRKKKA</sequence>
<evidence type="ECO:0000256" key="1">
    <source>
        <dbReference type="ARBA" id="ARBA00004651"/>
    </source>
</evidence>
<comment type="subcellular location">
    <subcellularLocation>
        <location evidence="1">Cell membrane</location>
        <topology evidence="1">Multi-pass membrane protein</topology>
    </subcellularLocation>
</comment>
<reference evidence="9 10" key="1">
    <citation type="submission" date="2023-10" db="EMBL/GenBank/DDBJ databases">
        <title>179-bfca-hs.</title>
        <authorList>
            <person name="Miliotis G."/>
            <person name="Sengupta P."/>
            <person name="Hameed A."/>
            <person name="Chuvochina M."/>
            <person name="Mcdonagh F."/>
            <person name="Simpson A.C."/>
            <person name="Singh N.K."/>
            <person name="Rekha P.D."/>
            <person name="Raman K."/>
            <person name="Hugenholtz P."/>
            <person name="Venkateswaran K."/>
        </authorList>
    </citation>
    <scope>NUCLEOTIDE SEQUENCE [LARGE SCALE GENOMIC DNA]</scope>
    <source>
        <strain evidence="9 10">179-BFC-A-HS</strain>
    </source>
</reference>
<dbReference type="EMBL" id="JAROCA020000001">
    <property type="protein sequence ID" value="MDY0405189.1"/>
    <property type="molecule type" value="Genomic_DNA"/>
</dbReference>
<dbReference type="InterPro" id="IPR051311">
    <property type="entry name" value="DedA_domain"/>
</dbReference>
<feature type="transmembrane region" description="Helical" evidence="7">
    <location>
        <begin position="137"/>
        <end position="163"/>
    </location>
</feature>
<dbReference type="Pfam" id="PF09335">
    <property type="entry name" value="VTT_dom"/>
    <property type="match status" value="1"/>
</dbReference>
<comment type="similarity">
    <text evidence="2">Belongs to the DedA family.</text>
</comment>
<dbReference type="RefSeq" id="WP_306068243.1">
    <property type="nucleotide sequence ID" value="NZ_JAROCA020000001.1"/>
</dbReference>
<proteinExistence type="inferred from homology"/>
<keyword evidence="4 7" id="KW-0812">Transmembrane</keyword>
<dbReference type="PANTHER" id="PTHR42709">
    <property type="entry name" value="ALKALINE PHOSPHATASE LIKE PROTEIN"/>
    <property type="match status" value="1"/>
</dbReference>
<evidence type="ECO:0000313" key="10">
    <source>
        <dbReference type="Proteomes" id="UP001228376"/>
    </source>
</evidence>
<comment type="caution">
    <text evidence="9">The sequence shown here is derived from an EMBL/GenBank/DDBJ whole genome shotgun (WGS) entry which is preliminary data.</text>
</comment>
<feature type="transmembrane region" description="Helical" evidence="7">
    <location>
        <begin position="175"/>
        <end position="197"/>
    </location>
</feature>
<evidence type="ECO:0000256" key="6">
    <source>
        <dbReference type="ARBA" id="ARBA00023136"/>
    </source>
</evidence>
<dbReference type="Proteomes" id="UP001228376">
    <property type="component" value="Unassembled WGS sequence"/>
</dbReference>
<dbReference type="PANTHER" id="PTHR42709:SF6">
    <property type="entry name" value="UNDECAPRENYL PHOSPHATE TRANSPORTER A"/>
    <property type="match status" value="1"/>
</dbReference>
<evidence type="ECO:0000256" key="7">
    <source>
        <dbReference type="SAM" id="Phobius"/>
    </source>
</evidence>
<protein>
    <submittedName>
        <fullName evidence="9">DedA family protein</fullName>
    </submittedName>
</protein>
<evidence type="ECO:0000256" key="4">
    <source>
        <dbReference type="ARBA" id="ARBA00022692"/>
    </source>
</evidence>
<evidence type="ECO:0000313" key="9">
    <source>
        <dbReference type="EMBL" id="MDY0405189.1"/>
    </source>
</evidence>
<keyword evidence="6 7" id="KW-0472">Membrane</keyword>
<keyword evidence="10" id="KW-1185">Reference proteome</keyword>
<keyword evidence="3" id="KW-1003">Cell membrane</keyword>
<dbReference type="InterPro" id="IPR032816">
    <property type="entry name" value="VTT_dom"/>
</dbReference>
<gene>
    <name evidence="9" type="ORF">P5G51_007030</name>
</gene>
<feature type="transmembrane region" description="Helical" evidence="7">
    <location>
        <begin position="50"/>
        <end position="71"/>
    </location>
</feature>
<feature type="domain" description="VTT" evidence="8">
    <location>
        <begin position="30"/>
        <end position="160"/>
    </location>
</feature>
<name>A0ABU5CFV3_9BACI</name>